<evidence type="ECO:0000313" key="4">
    <source>
        <dbReference type="EMBL" id="GFS15281.1"/>
    </source>
</evidence>
<keyword evidence="5" id="KW-1185">Reference proteome</keyword>
<dbReference type="Proteomes" id="UP000762676">
    <property type="component" value="Unassembled WGS sequence"/>
</dbReference>
<dbReference type="PANTHER" id="PTHR18874:SF10">
    <property type="entry name" value="CENTROMERE PROTEIN F"/>
    <property type="match status" value="1"/>
</dbReference>
<dbReference type="EMBL" id="BMAT01013556">
    <property type="protein sequence ID" value="GFS15281.1"/>
    <property type="molecule type" value="Genomic_DNA"/>
</dbReference>
<feature type="compositionally biased region" description="Polar residues" evidence="2">
    <location>
        <begin position="635"/>
        <end position="655"/>
    </location>
</feature>
<evidence type="ECO:0000313" key="5">
    <source>
        <dbReference type="Proteomes" id="UP000762676"/>
    </source>
</evidence>
<dbReference type="GO" id="GO:0000278">
    <property type="term" value="P:mitotic cell cycle"/>
    <property type="evidence" value="ECO:0007669"/>
    <property type="project" value="TreeGrafter"/>
</dbReference>
<dbReference type="GO" id="GO:0010389">
    <property type="term" value="P:regulation of G2/M transition of mitotic cell cycle"/>
    <property type="evidence" value="ECO:0007669"/>
    <property type="project" value="TreeGrafter"/>
</dbReference>
<dbReference type="InterPro" id="IPR043513">
    <property type="entry name" value="Cenp-F"/>
</dbReference>
<proteinExistence type="predicted"/>
<organism evidence="4 5">
    <name type="scientific">Elysia marginata</name>
    <dbReference type="NCBI Taxonomy" id="1093978"/>
    <lineage>
        <taxon>Eukaryota</taxon>
        <taxon>Metazoa</taxon>
        <taxon>Spiralia</taxon>
        <taxon>Lophotrochozoa</taxon>
        <taxon>Mollusca</taxon>
        <taxon>Gastropoda</taxon>
        <taxon>Heterobranchia</taxon>
        <taxon>Euthyneura</taxon>
        <taxon>Panpulmonata</taxon>
        <taxon>Sacoglossa</taxon>
        <taxon>Placobranchoidea</taxon>
        <taxon>Plakobranchidae</taxon>
        <taxon>Elysia</taxon>
    </lineage>
</organism>
<dbReference type="InterPro" id="IPR033290">
    <property type="entry name" value="CCDC39"/>
</dbReference>
<accession>A0AAV4J1W5</accession>
<dbReference type="GO" id="GO:0000775">
    <property type="term" value="C:chromosome, centromeric region"/>
    <property type="evidence" value="ECO:0007669"/>
    <property type="project" value="InterPro"/>
</dbReference>
<keyword evidence="1" id="KW-0175">Coiled coil</keyword>
<dbReference type="Gene3D" id="1.10.287.1490">
    <property type="match status" value="1"/>
</dbReference>
<dbReference type="AlphaFoldDB" id="A0AAV4J1W5"/>
<feature type="coiled-coil region" evidence="1">
    <location>
        <begin position="397"/>
        <end position="459"/>
    </location>
</feature>
<reference evidence="4 5" key="1">
    <citation type="journal article" date="2021" name="Elife">
        <title>Chloroplast acquisition without the gene transfer in kleptoplastic sea slugs, Plakobranchus ocellatus.</title>
        <authorList>
            <person name="Maeda T."/>
            <person name="Takahashi S."/>
            <person name="Yoshida T."/>
            <person name="Shimamura S."/>
            <person name="Takaki Y."/>
            <person name="Nagai Y."/>
            <person name="Toyoda A."/>
            <person name="Suzuki Y."/>
            <person name="Arimoto A."/>
            <person name="Ishii H."/>
            <person name="Satoh N."/>
            <person name="Nishiyama T."/>
            <person name="Hasebe M."/>
            <person name="Maruyama T."/>
            <person name="Minagawa J."/>
            <person name="Obokata J."/>
            <person name="Shigenobu S."/>
        </authorList>
    </citation>
    <scope>NUCLEOTIDE SEQUENCE [LARGE SCALE GENOMIC DNA]</scope>
</reference>
<dbReference type="GO" id="GO:0016020">
    <property type="term" value="C:membrane"/>
    <property type="evidence" value="ECO:0007669"/>
    <property type="project" value="UniProtKB-SubCell"/>
</dbReference>
<dbReference type="InterPro" id="IPR000727">
    <property type="entry name" value="T_SNARE_dom"/>
</dbReference>
<name>A0AAV4J1W5_9GAST</name>
<dbReference type="GO" id="GO:0051310">
    <property type="term" value="P:metaphase chromosome alignment"/>
    <property type="evidence" value="ECO:0007669"/>
    <property type="project" value="TreeGrafter"/>
</dbReference>
<dbReference type="GO" id="GO:0005634">
    <property type="term" value="C:nucleus"/>
    <property type="evidence" value="ECO:0007669"/>
    <property type="project" value="TreeGrafter"/>
</dbReference>
<evidence type="ECO:0000256" key="1">
    <source>
        <dbReference type="SAM" id="Coils"/>
    </source>
</evidence>
<feature type="domain" description="T-SNARE coiled-coil homology" evidence="3">
    <location>
        <begin position="373"/>
        <end position="435"/>
    </location>
</feature>
<gene>
    <name evidence="4" type="ORF">ElyMa_006767600</name>
</gene>
<comment type="caution">
    <text evidence="4">The sequence shown here is derived from an EMBL/GenBank/DDBJ whole genome shotgun (WGS) entry which is preliminary data.</text>
</comment>
<feature type="compositionally biased region" description="Basic residues" evidence="2">
    <location>
        <begin position="659"/>
        <end position="671"/>
    </location>
</feature>
<sequence>MNLAVSDGLWNHRFFLICGGLAPLLLTSTTILAQTQDQFDDEESSASASSSFRLTFDPPEVIRDVTRDIRLNCVFSGRVTSQLKRISRVRLLKKSTSGWAQLAETRWYNMSVRRRHRPAASGAHWVLLKFRWNEARENIFGMYRCDLIGFDKAGNKFTESSAEVELYDVDLTNYLIGMKAEHTREINQLKKKIAYLENELLFQGVEVGSVKEDLVTLETNVDGRLANLSVQDIPGAALNTDLLLLKTDVELANSIIITNKNDIRSCHRELSSLNSSFADQLDQVKDDIEYLESDTAAMFSNLTVGDISGAVSENTVQSITENIALLGGDIYSVNENLSSLTQSLRNDLHTVEKDMVLLQEDVKSIYENASRLSQYITKNSGNISALHETVQSLQGIATSLKQKAVSQQADLDHIEDELDKIDNSITPLRTDLKSVDGVLSRLQKNISSNFRQLSNLQRDLTLTKDNYGLLDGKLSTLSSRVSSLDNAGDSISKELTSLKKGVSTVKEDTASISKNLSSVSSSVSLLQKEMNSKHSELAPLRTDIASAKDTSSATKKAITDLKAKFSALEGNVSGIKGDVTSFRHDYDTMKKKVSTLQTGLSSVQTKYNSLNSGLSSVKRQATSFKNSVSSLNHRINSVSSKQSSLERSLASMKSSNNRQYRRDRNRGRRRG</sequence>
<dbReference type="GO" id="GO:0000922">
    <property type="term" value="C:spindle pole"/>
    <property type="evidence" value="ECO:0007669"/>
    <property type="project" value="TreeGrafter"/>
</dbReference>
<dbReference type="PANTHER" id="PTHR18874">
    <property type="entry name" value="CMF/LEK/CENP CELL DIVISION-RELATED"/>
    <property type="match status" value="1"/>
</dbReference>
<evidence type="ECO:0000256" key="2">
    <source>
        <dbReference type="SAM" id="MobiDB-lite"/>
    </source>
</evidence>
<feature type="region of interest" description="Disordered" evidence="2">
    <location>
        <begin position="635"/>
        <end position="671"/>
    </location>
</feature>
<dbReference type="Pfam" id="PF24161">
    <property type="entry name" value="CCDC39"/>
    <property type="match status" value="1"/>
</dbReference>
<dbReference type="GO" id="GO:0000921">
    <property type="term" value="P:septin ring assembly"/>
    <property type="evidence" value="ECO:0007669"/>
    <property type="project" value="InterPro"/>
</dbReference>
<dbReference type="Gene3D" id="1.20.5.340">
    <property type="match status" value="1"/>
</dbReference>
<dbReference type="GO" id="GO:0008017">
    <property type="term" value="F:microtubule binding"/>
    <property type="evidence" value="ECO:0007669"/>
    <property type="project" value="InterPro"/>
</dbReference>
<dbReference type="GO" id="GO:0070840">
    <property type="term" value="F:dynein complex binding"/>
    <property type="evidence" value="ECO:0007669"/>
    <property type="project" value="TreeGrafter"/>
</dbReference>
<dbReference type="SUPFAM" id="SSF57997">
    <property type="entry name" value="Tropomyosin"/>
    <property type="match status" value="1"/>
</dbReference>
<protein>
    <submittedName>
        <fullName evidence="4">Chromosome segregation protein</fullName>
    </submittedName>
</protein>
<dbReference type="GO" id="GO:0005940">
    <property type="term" value="C:septin ring"/>
    <property type="evidence" value="ECO:0007669"/>
    <property type="project" value="InterPro"/>
</dbReference>
<evidence type="ECO:0000259" key="3">
    <source>
        <dbReference type="PROSITE" id="PS50192"/>
    </source>
</evidence>
<dbReference type="PROSITE" id="PS50192">
    <property type="entry name" value="T_SNARE"/>
    <property type="match status" value="1"/>
</dbReference>